<comment type="caution">
    <text evidence="1">The sequence shown here is derived from an EMBL/GenBank/DDBJ whole genome shotgun (WGS) entry which is preliminary data.</text>
</comment>
<dbReference type="RefSeq" id="WP_066193853.1">
    <property type="nucleotide sequence ID" value="NZ_JAFDQP010000003.1"/>
</dbReference>
<dbReference type="EMBL" id="PISD01000058">
    <property type="protein sequence ID" value="PKG26818.1"/>
    <property type="molecule type" value="Genomic_DNA"/>
</dbReference>
<organism evidence="1 2">
    <name type="scientific">Cytobacillus horneckiae</name>
    <dbReference type="NCBI Taxonomy" id="549687"/>
    <lineage>
        <taxon>Bacteria</taxon>
        <taxon>Bacillati</taxon>
        <taxon>Bacillota</taxon>
        <taxon>Bacilli</taxon>
        <taxon>Bacillales</taxon>
        <taxon>Bacillaceae</taxon>
        <taxon>Cytobacillus</taxon>
    </lineage>
</organism>
<keyword evidence="2" id="KW-1185">Reference proteome</keyword>
<protein>
    <submittedName>
        <fullName evidence="1">Uncharacterized protein</fullName>
    </submittedName>
</protein>
<evidence type="ECO:0000313" key="1">
    <source>
        <dbReference type="EMBL" id="PKG26818.1"/>
    </source>
</evidence>
<reference evidence="1 2" key="1">
    <citation type="journal article" date="2010" name="Int. J. Syst. Evol. Microbiol.">
        <title>Bacillus horneckiae sp. nov., isolated from a spacecraft-assembly clean room.</title>
        <authorList>
            <person name="Vaishampayan P."/>
            <person name="Probst A."/>
            <person name="Krishnamurthi S."/>
            <person name="Ghosh S."/>
            <person name="Osman S."/>
            <person name="McDowall A."/>
            <person name="Ruckmani A."/>
            <person name="Mayilraj S."/>
            <person name="Venkateswaran K."/>
        </authorList>
    </citation>
    <scope>NUCLEOTIDE SEQUENCE [LARGE SCALE GENOMIC DNA]</scope>
    <source>
        <strain evidence="2">1PO1SC</strain>
    </source>
</reference>
<evidence type="ECO:0000313" key="2">
    <source>
        <dbReference type="Proteomes" id="UP000233343"/>
    </source>
</evidence>
<sequence>MQTKQVKLADEWNLIFHEKYTLFVDTEAQNKYSIIDGENDHVGMFTVNESSLEFHHSVYNLQHKVDFSTRTIEIKHQPYDEEGE</sequence>
<accession>A0A2N0ZBC8</accession>
<dbReference type="Proteomes" id="UP000233343">
    <property type="component" value="Unassembled WGS sequence"/>
</dbReference>
<dbReference type="AlphaFoldDB" id="A0A2N0ZBC8"/>
<proteinExistence type="predicted"/>
<name>A0A2N0ZBC8_9BACI</name>
<gene>
    <name evidence="1" type="ORF">CWS20_22270</name>
</gene>